<dbReference type="EMBL" id="FNGF01000008">
    <property type="protein sequence ID" value="SDL66013.1"/>
    <property type="molecule type" value="Genomic_DNA"/>
</dbReference>
<evidence type="ECO:0000313" key="2">
    <source>
        <dbReference type="Proteomes" id="UP000198662"/>
    </source>
</evidence>
<dbReference type="STRING" id="380244.SAMN05216298_4676"/>
<dbReference type="Gene3D" id="1.25.40.10">
    <property type="entry name" value="Tetratricopeptide repeat domain"/>
    <property type="match status" value="1"/>
</dbReference>
<evidence type="ECO:0008006" key="3">
    <source>
        <dbReference type="Google" id="ProtNLM"/>
    </source>
</evidence>
<sequence>MHRRDLLVAAVGLTGLAAQVAQSLEQRLDFFALDVDDGALQQVEQAVKALARSNRPAEETLQSAQQVADRVAVLADRTRRPSKLVAAHRSAGQLHALMASSAFDLGEWDACDQISVAARTYASLGEDDSLQAWVLGLQASAANWRSDPDAALVFLEEASALAPKGEPALRVRAIMARSFALLDDVDALRSVLQVIEAEAGPNSEDRLGAQIGGEFSFGTARAAACLATACLDSGLGAESERWATRALEAMDATPFSNRSVSQVAGARIDLAAAQLLSGRASEAVALLESVMKTSLVGNASIAGRLRRVRGMLAHQRYQRDDRVRTVIDVIDGSTGIDQKR</sequence>
<accession>A0A1G9LVT2</accession>
<protein>
    <recommendedName>
        <fullName evidence="3">Tetratricopeptide repeat-containing protein</fullName>
    </recommendedName>
</protein>
<dbReference type="Proteomes" id="UP000198662">
    <property type="component" value="Unassembled WGS sequence"/>
</dbReference>
<keyword evidence="2" id="KW-1185">Reference proteome</keyword>
<reference evidence="2" key="1">
    <citation type="submission" date="2016-10" db="EMBL/GenBank/DDBJ databases">
        <authorList>
            <person name="Varghese N."/>
            <person name="Submissions S."/>
        </authorList>
    </citation>
    <scope>NUCLEOTIDE SEQUENCE [LARGE SCALE GENOMIC DNA]</scope>
    <source>
        <strain evidence="2">CGMCC 4.3147</strain>
    </source>
</reference>
<proteinExistence type="predicted"/>
<gene>
    <name evidence="1" type="ORF">SAMN05216298_4676</name>
</gene>
<organism evidence="1 2">
    <name type="scientific">Glycomyces sambucus</name>
    <dbReference type="NCBI Taxonomy" id="380244"/>
    <lineage>
        <taxon>Bacteria</taxon>
        <taxon>Bacillati</taxon>
        <taxon>Actinomycetota</taxon>
        <taxon>Actinomycetes</taxon>
        <taxon>Glycomycetales</taxon>
        <taxon>Glycomycetaceae</taxon>
        <taxon>Glycomyces</taxon>
    </lineage>
</organism>
<dbReference type="SUPFAM" id="SSF48452">
    <property type="entry name" value="TPR-like"/>
    <property type="match status" value="1"/>
</dbReference>
<dbReference type="InterPro" id="IPR011990">
    <property type="entry name" value="TPR-like_helical_dom_sf"/>
</dbReference>
<name>A0A1G9LVT2_9ACTN</name>
<dbReference type="AlphaFoldDB" id="A0A1G9LVT2"/>
<evidence type="ECO:0000313" key="1">
    <source>
        <dbReference type="EMBL" id="SDL66013.1"/>
    </source>
</evidence>